<organism evidence="1 2">
    <name type="scientific">Streptomyces cylindrosporus</name>
    <dbReference type="NCBI Taxonomy" id="2927583"/>
    <lineage>
        <taxon>Bacteria</taxon>
        <taxon>Bacillati</taxon>
        <taxon>Actinomycetota</taxon>
        <taxon>Actinomycetes</taxon>
        <taxon>Kitasatosporales</taxon>
        <taxon>Streptomycetaceae</taxon>
        <taxon>Streptomyces</taxon>
    </lineage>
</organism>
<protein>
    <submittedName>
        <fullName evidence="1">Uncharacterized protein</fullName>
    </submittedName>
</protein>
<gene>
    <name evidence="1" type="ORF">MQP27_41865</name>
</gene>
<proteinExistence type="predicted"/>
<reference evidence="1" key="1">
    <citation type="submission" date="2022-03" db="EMBL/GenBank/DDBJ databases">
        <title>Streptomyces 7R015 and 7R016 isolated from Barleria lupulina in Thailand.</title>
        <authorList>
            <person name="Kanchanasin P."/>
            <person name="Phongsopitanun W."/>
            <person name="Tanasupawat S."/>
        </authorList>
    </citation>
    <scope>NUCLEOTIDE SEQUENCE</scope>
    <source>
        <strain evidence="1">7R015</strain>
    </source>
</reference>
<keyword evidence="2" id="KW-1185">Reference proteome</keyword>
<dbReference type="RefSeq" id="WP_242775483.1">
    <property type="nucleotide sequence ID" value="NZ_JALDAY010000015.1"/>
</dbReference>
<dbReference type="Proteomes" id="UP001165269">
    <property type="component" value="Unassembled WGS sequence"/>
</dbReference>
<comment type="caution">
    <text evidence="1">The sequence shown here is derived from an EMBL/GenBank/DDBJ whole genome shotgun (WGS) entry which is preliminary data.</text>
</comment>
<evidence type="ECO:0000313" key="2">
    <source>
        <dbReference type="Proteomes" id="UP001165269"/>
    </source>
</evidence>
<dbReference type="EMBL" id="JALDAY010000015">
    <property type="protein sequence ID" value="MCI3277637.1"/>
    <property type="molecule type" value="Genomic_DNA"/>
</dbReference>
<name>A0ABS9YK54_9ACTN</name>
<sequence>MDTSSTDPVHGAEAERWGGWSWREASRGEHYRTCSYCGCIHPDDLAAETDWRAEWADRKYGYPHKFYVTLANRRPEQRFITGATTGTPTGLVGTTWIRADEVPDDVNTDGWRDLAGTYEWVSIGTRPTHHAKFYTVHLADPALGHEARDRIQSVSGLRLRFEDGRVWWEPYA</sequence>
<accession>A0ABS9YK54</accession>
<evidence type="ECO:0000313" key="1">
    <source>
        <dbReference type="EMBL" id="MCI3277637.1"/>
    </source>
</evidence>